<reference evidence="1 2" key="1">
    <citation type="submission" date="2021-02" db="EMBL/GenBank/DDBJ databases">
        <authorList>
            <person name="Park J.-S."/>
        </authorList>
    </citation>
    <scope>NUCLEOTIDE SEQUENCE [LARGE SCALE GENOMIC DNA]</scope>
    <source>
        <strain evidence="1 2">188UL20-2</strain>
    </source>
</reference>
<sequence>MIKATLSYIPLGIGSWNTVTVSKEIAVALAEEYSSYGWPVQLDGEDFSVDLSTAA</sequence>
<evidence type="ECO:0000313" key="2">
    <source>
        <dbReference type="Proteomes" id="UP000809621"/>
    </source>
</evidence>
<organism evidence="1 2">
    <name type="scientific">Vibrio ulleungensis</name>
    <dbReference type="NCBI Taxonomy" id="2807619"/>
    <lineage>
        <taxon>Bacteria</taxon>
        <taxon>Pseudomonadati</taxon>
        <taxon>Pseudomonadota</taxon>
        <taxon>Gammaproteobacteria</taxon>
        <taxon>Vibrionales</taxon>
        <taxon>Vibrionaceae</taxon>
        <taxon>Vibrio</taxon>
    </lineage>
</organism>
<dbReference type="RefSeq" id="WP_205156605.1">
    <property type="nucleotide sequence ID" value="NZ_JAFEUM010000001.1"/>
</dbReference>
<comment type="caution">
    <text evidence="1">The sequence shown here is derived from an EMBL/GenBank/DDBJ whole genome shotgun (WGS) entry which is preliminary data.</text>
</comment>
<accession>A0ABS2HBI2</accession>
<evidence type="ECO:0000313" key="1">
    <source>
        <dbReference type="EMBL" id="MBM7034955.1"/>
    </source>
</evidence>
<proteinExistence type="predicted"/>
<protein>
    <submittedName>
        <fullName evidence="1">Uncharacterized protein</fullName>
    </submittedName>
</protein>
<name>A0ABS2HBI2_9VIBR</name>
<keyword evidence="2" id="KW-1185">Reference proteome</keyword>
<gene>
    <name evidence="1" type="ORF">JQC93_00940</name>
</gene>
<dbReference type="Proteomes" id="UP000809621">
    <property type="component" value="Unassembled WGS sequence"/>
</dbReference>
<dbReference type="EMBL" id="JAFEUM010000001">
    <property type="protein sequence ID" value="MBM7034955.1"/>
    <property type="molecule type" value="Genomic_DNA"/>
</dbReference>